<evidence type="ECO:0008006" key="3">
    <source>
        <dbReference type="Google" id="ProtNLM"/>
    </source>
</evidence>
<evidence type="ECO:0000313" key="1">
    <source>
        <dbReference type="EMBL" id="SEK28029.1"/>
    </source>
</evidence>
<sequence length="107" mass="12245">MNLSLGHVAAFLLLGCGVAWWMRASSLRQAALLAARRRCERLDVQLLDQTIALNQLRVRRGDNGRWYIQRIYRFEFSADGSDRYPGTVELRGARQGTITMAPHRMPE</sequence>
<dbReference type="STRING" id="1429083.GCA_001885685_02268"/>
<proteinExistence type="predicted"/>
<gene>
    <name evidence="1" type="ORF">SAMN05216214_101294</name>
</gene>
<dbReference type="InterPro" id="IPR021732">
    <property type="entry name" value="DUF3301"/>
</dbReference>
<organism evidence="1 2">
    <name type="scientific">Atopomonas hussainii</name>
    <dbReference type="NCBI Taxonomy" id="1429083"/>
    <lineage>
        <taxon>Bacteria</taxon>
        <taxon>Pseudomonadati</taxon>
        <taxon>Pseudomonadota</taxon>
        <taxon>Gammaproteobacteria</taxon>
        <taxon>Pseudomonadales</taxon>
        <taxon>Pseudomonadaceae</taxon>
        <taxon>Atopomonas</taxon>
    </lineage>
</organism>
<dbReference type="EMBL" id="FOAS01000001">
    <property type="protein sequence ID" value="SEK28029.1"/>
    <property type="molecule type" value="Genomic_DNA"/>
</dbReference>
<dbReference type="AlphaFoldDB" id="A0A1H7FPX8"/>
<keyword evidence="2" id="KW-1185">Reference proteome</keyword>
<dbReference type="RefSeq" id="WP_074864343.1">
    <property type="nucleotide sequence ID" value="NZ_FOAS01000001.1"/>
</dbReference>
<dbReference type="Pfam" id="PF11743">
    <property type="entry name" value="DUF3301"/>
    <property type="match status" value="1"/>
</dbReference>
<evidence type="ECO:0000313" key="2">
    <source>
        <dbReference type="Proteomes" id="UP000185766"/>
    </source>
</evidence>
<name>A0A1H7FPX8_9GAMM</name>
<accession>A0A1H7FPX8</accession>
<reference evidence="1 2" key="1">
    <citation type="submission" date="2016-10" db="EMBL/GenBank/DDBJ databases">
        <authorList>
            <person name="de Groot N.N."/>
        </authorList>
    </citation>
    <scope>NUCLEOTIDE SEQUENCE [LARGE SCALE GENOMIC DNA]</scope>
    <source>
        <strain evidence="1 2">JCM 19513</strain>
    </source>
</reference>
<protein>
    <recommendedName>
        <fullName evidence="3">DUF3301 domain-containing protein</fullName>
    </recommendedName>
</protein>
<dbReference type="Proteomes" id="UP000185766">
    <property type="component" value="Unassembled WGS sequence"/>
</dbReference>